<comment type="caution">
    <text evidence="2">The sequence shown here is derived from an EMBL/GenBank/DDBJ whole genome shotgun (WGS) entry which is preliminary data.</text>
</comment>
<dbReference type="Pfam" id="PF01431">
    <property type="entry name" value="Peptidase_M13"/>
    <property type="match status" value="1"/>
</dbReference>
<dbReference type="InterPro" id="IPR024079">
    <property type="entry name" value="MetalloPept_cat_dom_sf"/>
</dbReference>
<reference evidence="2 3" key="2">
    <citation type="journal article" date="2019" name="G3 (Bethesda)">
        <title>Hybrid Assembly of the Genome of the Entomopathogenic Nematode Steinernema carpocapsae Identifies the X-Chromosome.</title>
        <authorList>
            <person name="Serra L."/>
            <person name="Macchietto M."/>
            <person name="Macias-Munoz A."/>
            <person name="McGill C.J."/>
            <person name="Rodriguez I.M."/>
            <person name="Rodriguez B."/>
            <person name="Murad R."/>
            <person name="Mortazavi A."/>
        </authorList>
    </citation>
    <scope>NUCLEOTIDE SEQUENCE [LARGE SCALE GENOMIC DNA]</scope>
    <source>
        <strain evidence="2 3">ALL</strain>
    </source>
</reference>
<gene>
    <name evidence="2" type="ORF">L596_023513</name>
</gene>
<keyword evidence="3" id="KW-1185">Reference proteome</keyword>
<dbReference type="GO" id="GO:0004222">
    <property type="term" value="F:metalloendopeptidase activity"/>
    <property type="evidence" value="ECO:0007669"/>
    <property type="project" value="InterPro"/>
</dbReference>
<evidence type="ECO:0000259" key="1">
    <source>
        <dbReference type="Pfam" id="PF01431"/>
    </source>
</evidence>
<dbReference type="EMBL" id="AZBU02000008">
    <property type="protein sequence ID" value="TKR67345.1"/>
    <property type="molecule type" value="Genomic_DNA"/>
</dbReference>
<dbReference type="Gene3D" id="3.40.390.10">
    <property type="entry name" value="Collagenase (Catalytic Domain)"/>
    <property type="match status" value="1"/>
</dbReference>
<organism evidence="2 3">
    <name type="scientific">Steinernema carpocapsae</name>
    <name type="common">Entomopathogenic nematode</name>
    <dbReference type="NCBI Taxonomy" id="34508"/>
    <lineage>
        <taxon>Eukaryota</taxon>
        <taxon>Metazoa</taxon>
        <taxon>Ecdysozoa</taxon>
        <taxon>Nematoda</taxon>
        <taxon>Chromadorea</taxon>
        <taxon>Rhabditida</taxon>
        <taxon>Tylenchina</taxon>
        <taxon>Panagrolaimomorpha</taxon>
        <taxon>Strongyloidoidea</taxon>
        <taxon>Steinernematidae</taxon>
        <taxon>Steinernema</taxon>
    </lineage>
</organism>
<dbReference type="AlphaFoldDB" id="A0A4V5ZZF9"/>
<dbReference type="Proteomes" id="UP000298663">
    <property type="component" value="Unassembled WGS sequence"/>
</dbReference>
<reference evidence="2 3" key="1">
    <citation type="journal article" date="2015" name="Genome Biol.">
        <title>Comparative genomics of Steinernema reveals deeply conserved gene regulatory networks.</title>
        <authorList>
            <person name="Dillman A.R."/>
            <person name="Macchietto M."/>
            <person name="Porter C.F."/>
            <person name="Rogers A."/>
            <person name="Williams B."/>
            <person name="Antoshechkin I."/>
            <person name="Lee M.M."/>
            <person name="Goodwin Z."/>
            <person name="Lu X."/>
            <person name="Lewis E.E."/>
            <person name="Goodrich-Blair H."/>
            <person name="Stock S.P."/>
            <person name="Adams B.J."/>
            <person name="Sternberg P.W."/>
            <person name="Mortazavi A."/>
        </authorList>
    </citation>
    <scope>NUCLEOTIDE SEQUENCE [LARGE SCALE GENOMIC DNA]</scope>
    <source>
        <strain evidence="2 3">ALL</strain>
    </source>
</reference>
<accession>A0A4V5ZZF9</accession>
<dbReference type="SUPFAM" id="SSF55486">
    <property type="entry name" value="Metalloproteases ('zincins'), catalytic domain"/>
    <property type="match status" value="1"/>
</dbReference>
<sequence>MDGGRNCPNGTFKSIEGFADVESARIVFSVLRDDARSRRSTRGRWGSQPVHQNRPFLDDKWFFKGMALATCDLDYHQKDKEAAQLRVNQHPRATIRTNAIAHQMKSFAKLFQCPRRDPNYTTEPLCAAYDIKDDHSYAGESAGLLEVSVSEHASSGSAVAAMSAVLGLFGVLIELLK</sequence>
<dbReference type="GO" id="GO:0006508">
    <property type="term" value="P:proteolysis"/>
    <property type="evidence" value="ECO:0007669"/>
    <property type="project" value="InterPro"/>
</dbReference>
<protein>
    <recommendedName>
        <fullName evidence="1">Peptidase M13 C-terminal domain-containing protein</fullName>
    </recommendedName>
</protein>
<feature type="domain" description="Peptidase M13 C-terminal" evidence="1">
    <location>
        <begin position="6"/>
        <end position="122"/>
    </location>
</feature>
<name>A0A4V5ZZF9_STECR</name>
<evidence type="ECO:0000313" key="2">
    <source>
        <dbReference type="EMBL" id="TKR67345.1"/>
    </source>
</evidence>
<evidence type="ECO:0000313" key="3">
    <source>
        <dbReference type="Proteomes" id="UP000298663"/>
    </source>
</evidence>
<dbReference type="InterPro" id="IPR018497">
    <property type="entry name" value="Peptidase_M13_C"/>
</dbReference>
<dbReference type="OrthoDB" id="5828898at2759"/>
<proteinExistence type="predicted"/>